<evidence type="ECO:0000313" key="3">
    <source>
        <dbReference type="EMBL" id="MFD1313746.1"/>
    </source>
</evidence>
<name>A0ABW3XW17_9ACTN</name>
<gene>
    <name evidence="3" type="ORF">ACFQ5X_49815</name>
</gene>
<keyword evidence="2" id="KW-0812">Transmembrane</keyword>
<feature type="region of interest" description="Disordered" evidence="1">
    <location>
        <begin position="1"/>
        <end position="36"/>
    </location>
</feature>
<reference evidence="4" key="1">
    <citation type="journal article" date="2019" name="Int. J. Syst. Evol. Microbiol.">
        <title>The Global Catalogue of Microorganisms (GCM) 10K type strain sequencing project: providing services to taxonomists for standard genome sequencing and annotation.</title>
        <authorList>
            <consortium name="The Broad Institute Genomics Platform"/>
            <consortium name="The Broad Institute Genome Sequencing Center for Infectious Disease"/>
            <person name="Wu L."/>
            <person name="Ma J."/>
        </authorList>
    </citation>
    <scope>NUCLEOTIDE SEQUENCE [LARGE SCALE GENOMIC DNA]</scope>
    <source>
        <strain evidence="4">CGMCC 4.7020</strain>
    </source>
</reference>
<keyword evidence="2" id="KW-0472">Membrane</keyword>
<organism evidence="3 4">
    <name type="scientific">Streptomyces kaempferi</name>
    <dbReference type="NCBI Taxonomy" id="333725"/>
    <lineage>
        <taxon>Bacteria</taxon>
        <taxon>Bacillati</taxon>
        <taxon>Actinomycetota</taxon>
        <taxon>Actinomycetes</taxon>
        <taxon>Kitasatosporales</taxon>
        <taxon>Streptomycetaceae</taxon>
        <taxon>Streptomyces</taxon>
    </lineage>
</organism>
<evidence type="ECO:0000256" key="1">
    <source>
        <dbReference type="SAM" id="MobiDB-lite"/>
    </source>
</evidence>
<keyword evidence="4" id="KW-1185">Reference proteome</keyword>
<evidence type="ECO:0000313" key="4">
    <source>
        <dbReference type="Proteomes" id="UP001597058"/>
    </source>
</evidence>
<accession>A0ABW3XW17</accession>
<proteinExistence type="predicted"/>
<dbReference type="EMBL" id="JBHTMM010000255">
    <property type="protein sequence ID" value="MFD1313746.1"/>
    <property type="molecule type" value="Genomic_DNA"/>
</dbReference>
<keyword evidence="2" id="KW-1133">Transmembrane helix</keyword>
<dbReference type="RefSeq" id="WP_381331360.1">
    <property type="nucleotide sequence ID" value="NZ_JBHTMM010000255.1"/>
</dbReference>
<feature type="region of interest" description="Disordered" evidence="1">
    <location>
        <begin position="67"/>
        <end position="90"/>
    </location>
</feature>
<comment type="caution">
    <text evidence="3">The sequence shown here is derived from an EMBL/GenBank/DDBJ whole genome shotgun (WGS) entry which is preliminary data.</text>
</comment>
<feature type="transmembrane region" description="Helical" evidence="2">
    <location>
        <begin position="45"/>
        <end position="66"/>
    </location>
</feature>
<feature type="compositionally biased region" description="Polar residues" evidence="1">
    <location>
        <begin position="23"/>
        <end position="32"/>
    </location>
</feature>
<dbReference type="Proteomes" id="UP001597058">
    <property type="component" value="Unassembled WGS sequence"/>
</dbReference>
<evidence type="ECO:0000256" key="2">
    <source>
        <dbReference type="SAM" id="Phobius"/>
    </source>
</evidence>
<sequence>MLEGRPRRVRSEAAMSWLGSRRSPCTSNTKKGSTVLPPRGDLGSAILAATAVTALGVAALTLVLMVKPTSPAGPPNGGSSATCSSFSSRC</sequence>
<feature type="compositionally biased region" description="Basic and acidic residues" evidence="1">
    <location>
        <begin position="1"/>
        <end position="11"/>
    </location>
</feature>
<protein>
    <submittedName>
        <fullName evidence="3">Uncharacterized protein</fullName>
    </submittedName>
</protein>
<feature type="compositionally biased region" description="Low complexity" evidence="1">
    <location>
        <begin position="79"/>
        <end position="90"/>
    </location>
</feature>